<dbReference type="EMBL" id="JAUSUO010000015">
    <property type="protein sequence ID" value="MDQ0345328.1"/>
    <property type="molecule type" value="Genomic_DNA"/>
</dbReference>
<dbReference type="PROSITE" id="PS50995">
    <property type="entry name" value="HTH_MARR_2"/>
    <property type="match status" value="1"/>
</dbReference>
<protein>
    <submittedName>
        <fullName evidence="5">DNA-binding MarR family transcriptional regulator</fullName>
    </submittedName>
</protein>
<name>A0ABU0DAE3_9BACI</name>
<dbReference type="PANTHER" id="PTHR33164">
    <property type="entry name" value="TRANSCRIPTIONAL REGULATOR, MARR FAMILY"/>
    <property type="match status" value="1"/>
</dbReference>
<keyword evidence="6" id="KW-1185">Reference proteome</keyword>
<dbReference type="InterPro" id="IPR039422">
    <property type="entry name" value="MarR/SlyA-like"/>
</dbReference>
<evidence type="ECO:0000313" key="6">
    <source>
        <dbReference type="Proteomes" id="UP001232343"/>
    </source>
</evidence>
<accession>A0ABU0DAE3</accession>
<dbReference type="SUPFAM" id="SSF46785">
    <property type="entry name" value="Winged helix' DNA-binding domain"/>
    <property type="match status" value="1"/>
</dbReference>
<keyword evidence="3" id="KW-0804">Transcription</keyword>
<feature type="domain" description="HTH marR-type" evidence="4">
    <location>
        <begin position="6"/>
        <end position="140"/>
    </location>
</feature>
<sequence>MKNAFNNEILNSFSNINKMLYKLSKIDAEHNGLTVPQLKTLYKVSSSPNIGLVELAEYLKLTNSTVSGVVDRLVQQELLERHTPSHDRRAITIRLSKKGEEKLEQVVESESLLVKKLNEIAKLPKKDIEQLLSIHEQILTILKQ</sequence>
<dbReference type="PANTHER" id="PTHR33164:SF99">
    <property type="entry name" value="MARR FAMILY REGULATORY PROTEIN"/>
    <property type="match status" value="1"/>
</dbReference>
<evidence type="ECO:0000256" key="2">
    <source>
        <dbReference type="ARBA" id="ARBA00023125"/>
    </source>
</evidence>
<dbReference type="PROSITE" id="PS01117">
    <property type="entry name" value="HTH_MARR_1"/>
    <property type="match status" value="1"/>
</dbReference>
<dbReference type="InterPro" id="IPR023187">
    <property type="entry name" value="Tscrpt_reg_MarR-type_CS"/>
</dbReference>
<organism evidence="5 6">
    <name type="scientific">Lederbergia wuyishanensis</name>
    <dbReference type="NCBI Taxonomy" id="1347903"/>
    <lineage>
        <taxon>Bacteria</taxon>
        <taxon>Bacillati</taxon>
        <taxon>Bacillota</taxon>
        <taxon>Bacilli</taxon>
        <taxon>Bacillales</taxon>
        <taxon>Bacillaceae</taxon>
        <taxon>Lederbergia</taxon>
    </lineage>
</organism>
<dbReference type="RefSeq" id="WP_244683673.1">
    <property type="nucleotide sequence ID" value="NZ_JALIRM010000022.1"/>
</dbReference>
<evidence type="ECO:0000256" key="1">
    <source>
        <dbReference type="ARBA" id="ARBA00023015"/>
    </source>
</evidence>
<dbReference type="Pfam" id="PF01047">
    <property type="entry name" value="MarR"/>
    <property type="match status" value="1"/>
</dbReference>
<dbReference type="PRINTS" id="PR00598">
    <property type="entry name" value="HTHMARR"/>
</dbReference>
<dbReference type="SMART" id="SM00347">
    <property type="entry name" value="HTH_MARR"/>
    <property type="match status" value="1"/>
</dbReference>
<dbReference type="Gene3D" id="1.10.10.10">
    <property type="entry name" value="Winged helix-like DNA-binding domain superfamily/Winged helix DNA-binding domain"/>
    <property type="match status" value="1"/>
</dbReference>
<evidence type="ECO:0000259" key="4">
    <source>
        <dbReference type="PROSITE" id="PS50995"/>
    </source>
</evidence>
<reference evidence="5 6" key="1">
    <citation type="submission" date="2023-07" db="EMBL/GenBank/DDBJ databases">
        <title>Genomic Encyclopedia of Type Strains, Phase IV (KMG-IV): sequencing the most valuable type-strain genomes for metagenomic binning, comparative biology and taxonomic classification.</title>
        <authorList>
            <person name="Goeker M."/>
        </authorList>
    </citation>
    <scope>NUCLEOTIDE SEQUENCE [LARGE SCALE GENOMIC DNA]</scope>
    <source>
        <strain evidence="5 6">DSM 27848</strain>
    </source>
</reference>
<keyword evidence="1" id="KW-0805">Transcription regulation</keyword>
<evidence type="ECO:0000256" key="3">
    <source>
        <dbReference type="ARBA" id="ARBA00023163"/>
    </source>
</evidence>
<dbReference type="Proteomes" id="UP001232343">
    <property type="component" value="Unassembled WGS sequence"/>
</dbReference>
<gene>
    <name evidence="5" type="ORF">J2S14_004184</name>
</gene>
<dbReference type="InterPro" id="IPR000835">
    <property type="entry name" value="HTH_MarR-typ"/>
</dbReference>
<dbReference type="GO" id="GO:0003677">
    <property type="term" value="F:DNA binding"/>
    <property type="evidence" value="ECO:0007669"/>
    <property type="project" value="UniProtKB-KW"/>
</dbReference>
<comment type="caution">
    <text evidence="5">The sequence shown here is derived from an EMBL/GenBank/DDBJ whole genome shotgun (WGS) entry which is preliminary data.</text>
</comment>
<evidence type="ECO:0000313" key="5">
    <source>
        <dbReference type="EMBL" id="MDQ0345328.1"/>
    </source>
</evidence>
<dbReference type="InterPro" id="IPR036390">
    <property type="entry name" value="WH_DNA-bd_sf"/>
</dbReference>
<keyword evidence="2 5" id="KW-0238">DNA-binding</keyword>
<dbReference type="InterPro" id="IPR036388">
    <property type="entry name" value="WH-like_DNA-bd_sf"/>
</dbReference>
<proteinExistence type="predicted"/>